<accession>A0A7D3Y0U3</accession>
<dbReference type="AlphaFoldDB" id="A0A7D3Y0U3"/>
<protein>
    <submittedName>
        <fullName evidence="1">GTPase</fullName>
    </submittedName>
</protein>
<sequence length="132" mass="14859">MSNNDAQLILVYNANGDKISVLLDVVHKIVSPSTYQCSLCSVTHGAISMHARWKDFLKEFPRKPIEYHRDQFLKEFPSISISFPAILVRFGDGPPRVLITSVGLGTVSEIDDLIEMVRSRLQEAQSKNLRMA</sequence>
<reference evidence="1 2" key="1">
    <citation type="submission" date="2020-05" db="EMBL/GenBank/DDBJ databases">
        <title>Erythrobacter mangrovi sp. nov., isolated from rhizosphere soil of mangrove plant (Kandelia candel).</title>
        <authorList>
            <person name="Ye Y.H."/>
        </authorList>
    </citation>
    <scope>NUCLEOTIDE SEQUENCE [LARGE SCALE GENOMIC DNA]</scope>
    <source>
        <strain evidence="1 2">EB310</strain>
    </source>
</reference>
<dbReference type="EMBL" id="CP053921">
    <property type="protein sequence ID" value="QKG72132.1"/>
    <property type="molecule type" value="Genomic_DNA"/>
</dbReference>
<proteinExistence type="predicted"/>
<evidence type="ECO:0000313" key="2">
    <source>
        <dbReference type="Proteomes" id="UP000504693"/>
    </source>
</evidence>
<dbReference type="KEGG" id="emv:HQR01_12570"/>
<gene>
    <name evidence="1" type="ORF">HQR01_12570</name>
</gene>
<evidence type="ECO:0000313" key="1">
    <source>
        <dbReference type="EMBL" id="QKG72132.1"/>
    </source>
</evidence>
<keyword evidence="2" id="KW-1185">Reference proteome</keyword>
<name>A0A7D3Y0U3_9SPHN</name>
<dbReference type="Proteomes" id="UP000504693">
    <property type="component" value="Chromosome"/>
</dbReference>
<organism evidence="1 2">
    <name type="scientific">Erythrobacter mangrovi</name>
    <dbReference type="NCBI Taxonomy" id="2739433"/>
    <lineage>
        <taxon>Bacteria</taxon>
        <taxon>Pseudomonadati</taxon>
        <taxon>Pseudomonadota</taxon>
        <taxon>Alphaproteobacteria</taxon>
        <taxon>Sphingomonadales</taxon>
        <taxon>Erythrobacteraceae</taxon>
        <taxon>Erythrobacter/Porphyrobacter group</taxon>
        <taxon>Erythrobacter</taxon>
    </lineage>
</organism>
<dbReference type="RefSeq" id="WP_173215191.1">
    <property type="nucleotide sequence ID" value="NZ_CP053921.1"/>
</dbReference>